<evidence type="ECO:0000313" key="1">
    <source>
        <dbReference type="EMBL" id="MET3658393.1"/>
    </source>
</evidence>
<reference evidence="1 2" key="1">
    <citation type="submission" date="2024-06" db="EMBL/GenBank/DDBJ databases">
        <title>Sorghum-associated microbial communities from plants grown in Nebraska, USA.</title>
        <authorList>
            <person name="Schachtman D."/>
        </authorList>
    </citation>
    <scope>NUCLEOTIDE SEQUENCE [LARGE SCALE GENOMIC DNA]</scope>
    <source>
        <strain evidence="1 2">1288</strain>
    </source>
</reference>
<keyword evidence="2" id="KW-1185">Reference proteome</keyword>
<gene>
    <name evidence="1" type="ORF">ABIC55_003510</name>
</gene>
<comment type="caution">
    <text evidence="1">The sequence shown here is derived from an EMBL/GenBank/DDBJ whole genome shotgun (WGS) entry which is preliminary data.</text>
</comment>
<sequence length="299" mass="34014">MSIISGFFDSVNKDRVYNAEFLATFHSALVGNGIYPNPSNNLQVVERTLMTTTVKVGKAWINGHFIINNEDFVIQHDMADGALSRIDRVVLQLDTAGRMIDIVVKKGAFSSNPVAPVILRNVDFYELILADVRISAGQIRIIQSNITDQRLNKTLCGIVHGYIDQVDTTTIFNQYQSWFNDYSVTKASEFLTWQNQVTTALENWVDAQQLDYDAWRKAEEKLFQSWSQGRKNGFDAWFETVKDVLDTTADGKLLNQLNDHKDASMPHVFLDATDNKIYKYGFKTNSTKDGLIFVFEEEL</sequence>
<proteinExistence type="predicted"/>
<evidence type="ECO:0008006" key="3">
    <source>
        <dbReference type="Google" id="ProtNLM"/>
    </source>
</evidence>
<name>A0ABV2KBC4_SPOPS</name>
<organism evidence="1 2">
    <name type="scientific">Sporosarcina psychrophila</name>
    <name type="common">Bacillus psychrophilus</name>
    <dbReference type="NCBI Taxonomy" id="1476"/>
    <lineage>
        <taxon>Bacteria</taxon>
        <taxon>Bacillati</taxon>
        <taxon>Bacillota</taxon>
        <taxon>Bacilli</taxon>
        <taxon>Bacillales</taxon>
        <taxon>Caryophanaceae</taxon>
        <taxon>Sporosarcina</taxon>
    </lineage>
</organism>
<dbReference type="RefSeq" id="WP_354314035.1">
    <property type="nucleotide sequence ID" value="NZ_JBEPME010000005.1"/>
</dbReference>
<accession>A0ABV2KBC4</accession>
<protein>
    <recommendedName>
        <fullName evidence="3">BppU N-terminal domain-containing protein</fullName>
    </recommendedName>
</protein>
<dbReference type="EMBL" id="JBEPME010000005">
    <property type="protein sequence ID" value="MET3658393.1"/>
    <property type="molecule type" value="Genomic_DNA"/>
</dbReference>
<dbReference type="Proteomes" id="UP001549104">
    <property type="component" value="Unassembled WGS sequence"/>
</dbReference>
<evidence type="ECO:0000313" key="2">
    <source>
        <dbReference type="Proteomes" id="UP001549104"/>
    </source>
</evidence>